<keyword evidence="1" id="KW-0472">Membrane</keyword>
<reference evidence="2" key="1">
    <citation type="submission" date="2020-05" db="EMBL/GenBank/DDBJ databases">
        <authorList>
            <person name="Chiriac C."/>
            <person name="Salcher M."/>
            <person name="Ghai R."/>
            <person name="Kavagutti S V."/>
        </authorList>
    </citation>
    <scope>NUCLEOTIDE SEQUENCE</scope>
</reference>
<keyword evidence="1" id="KW-1133">Transmembrane helix</keyword>
<evidence type="ECO:0000313" key="3">
    <source>
        <dbReference type="EMBL" id="CAB4212360.1"/>
    </source>
</evidence>
<organism evidence="2">
    <name type="scientific">uncultured Caudovirales phage</name>
    <dbReference type="NCBI Taxonomy" id="2100421"/>
    <lineage>
        <taxon>Viruses</taxon>
        <taxon>Duplodnaviria</taxon>
        <taxon>Heunggongvirae</taxon>
        <taxon>Uroviricota</taxon>
        <taxon>Caudoviricetes</taxon>
        <taxon>Peduoviridae</taxon>
        <taxon>Maltschvirus</taxon>
        <taxon>Maltschvirus maltsch</taxon>
    </lineage>
</organism>
<gene>
    <name evidence="2" type="ORF">UFOVP1086_5</name>
    <name evidence="3" type="ORF">UFOVP1440_5</name>
    <name evidence="4" type="ORF">UFOVP1533_5</name>
</gene>
<feature type="transmembrane region" description="Helical" evidence="1">
    <location>
        <begin position="65"/>
        <end position="86"/>
    </location>
</feature>
<keyword evidence="1" id="KW-0812">Transmembrane</keyword>
<protein>
    <submittedName>
        <fullName evidence="2">Uncharacterized protein</fullName>
    </submittedName>
</protein>
<accession>A0A6J5QDI2</accession>
<dbReference type="EMBL" id="LR798388">
    <property type="protein sequence ID" value="CAB5228199.1"/>
    <property type="molecule type" value="Genomic_DNA"/>
</dbReference>
<evidence type="ECO:0000313" key="2">
    <source>
        <dbReference type="EMBL" id="CAB4182439.1"/>
    </source>
</evidence>
<sequence>MSNSTRQAIALFVVQVVLFSVLCVNFRAIASAHYHTAAASDFVIASLQFFVIKKIADSDDSVKHWIGYTLGSVVGSYLGIYISTVLTA</sequence>
<dbReference type="EMBL" id="LR797384">
    <property type="protein sequence ID" value="CAB4212360.1"/>
    <property type="molecule type" value="Genomic_DNA"/>
</dbReference>
<evidence type="ECO:0000313" key="4">
    <source>
        <dbReference type="EMBL" id="CAB5228199.1"/>
    </source>
</evidence>
<name>A0A6J5QDI2_9CAUD</name>
<evidence type="ECO:0000256" key="1">
    <source>
        <dbReference type="SAM" id="Phobius"/>
    </source>
</evidence>
<dbReference type="EMBL" id="LR797027">
    <property type="protein sequence ID" value="CAB4182439.1"/>
    <property type="molecule type" value="Genomic_DNA"/>
</dbReference>
<proteinExistence type="predicted"/>